<dbReference type="OrthoDB" id="1703270at2759"/>
<evidence type="ECO:0000256" key="1">
    <source>
        <dbReference type="SAM" id="MobiDB-lite"/>
    </source>
</evidence>
<dbReference type="GeneID" id="70125668"/>
<dbReference type="EMBL" id="JAGPXC010000009">
    <property type="protein sequence ID" value="KAH6646705.1"/>
    <property type="molecule type" value="Genomic_DNA"/>
</dbReference>
<keyword evidence="3" id="KW-1185">Reference proteome</keyword>
<comment type="caution">
    <text evidence="2">The sequence shown here is derived from an EMBL/GenBank/DDBJ whole genome shotgun (WGS) entry which is preliminary data.</text>
</comment>
<reference evidence="2" key="1">
    <citation type="journal article" date="2021" name="Nat. Commun.">
        <title>Genetic determinants of endophytism in the Arabidopsis root mycobiome.</title>
        <authorList>
            <person name="Mesny F."/>
            <person name="Miyauchi S."/>
            <person name="Thiergart T."/>
            <person name="Pickel B."/>
            <person name="Atanasova L."/>
            <person name="Karlsson M."/>
            <person name="Huettel B."/>
            <person name="Barry K.W."/>
            <person name="Haridas S."/>
            <person name="Chen C."/>
            <person name="Bauer D."/>
            <person name="Andreopoulos W."/>
            <person name="Pangilinan J."/>
            <person name="LaButti K."/>
            <person name="Riley R."/>
            <person name="Lipzen A."/>
            <person name="Clum A."/>
            <person name="Drula E."/>
            <person name="Henrissat B."/>
            <person name="Kohler A."/>
            <person name="Grigoriev I.V."/>
            <person name="Martin F.M."/>
            <person name="Hacquard S."/>
        </authorList>
    </citation>
    <scope>NUCLEOTIDE SEQUENCE</scope>
    <source>
        <strain evidence="2">MPI-SDFR-AT-0073</strain>
    </source>
</reference>
<evidence type="ECO:0000313" key="2">
    <source>
        <dbReference type="EMBL" id="KAH6646705.1"/>
    </source>
</evidence>
<dbReference type="RefSeq" id="XP_045953219.1">
    <property type="nucleotide sequence ID" value="XM_046096776.1"/>
</dbReference>
<evidence type="ECO:0000313" key="3">
    <source>
        <dbReference type="Proteomes" id="UP000758603"/>
    </source>
</evidence>
<dbReference type="AlphaFoldDB" id="A0A9P8RNZ9"/>
<name>A0A9P8RNZ9_9PEZI</name>
<accession>A0A9P8RNZ9</accession>
<dbReference type="Proteomes" id="UP000758603">
    <property type="component" value="Unassembled WGS sequence"/>
</dbReference>
<feature type="region of interest" description="Disordered" evidence="1">
    <location>
        <begin position="15"/>
        <end position="51"/>
    </location>
</feature>
<sequence>MADKKLYEDYESKLQPYHNGNLPLQPYRNGSPTLQSYHNGNNGNSGPRGISTEVNYNFSRANLRLTPGMPSSDDSFIGNYSETEKSAGPNLTEFASIQLTDSAAELWKPQEGLNHNGRNMQPGLVAVPRDGTVEPNPTKPPIALSGPHTHHGTSLIWTSAKEATRVRYHKNMAKLHHMGFGNSPFIPKTFAEWSRLKNDQVGTRLAYYQRQLQQSQSELAARRQELAIGSDIARTEIFPTLSSKLKSTAQRDCKSTVLARDSIWTTTYTDDPETDWPPYVEFKREGDDRVRGWRDYGRQLPLPRMRTMANMHYKHLYLDTKPTDSAIKGPDVPYHLRKINPDMCSVHKDTMPQTEDAAPVSVPPGFRCGAGDAEQIGIEELDGFTRELIEEIDNME</sequence>
<feature type="compositionally biased region" description="Polar residues" evidence="1">
    <location>
        <begin position="28"/>
        <end position="45"/>
    </location>
</feature>
<organism evidence="2 3">
    <name type="scientific">Truncatella angustata</name>
    <dbReference type="NCBI Taxonomy" id="152316"/>
    <lineage>
        <taxon>Eukaryota</taxon>
        <taxon>Fungi</taxon>
        <taxon>Dikarya</taxon>
        <taxon>Ascomycota</taxon>
        <taxon>Pezizomycotina</taxon>
        <taxon>Sordariomycetes</taxon>
        <taxon>Xylariomycetidae</taxon>
        <taxon>Amphisphaeriales</taxon>
        <taxon>Sporocadaceae</taxon>
        <taxon>Truncatella</taxon>
    </lineage>
</organism>
<proteinExistence type="predicted"/>
<protein>
    <submittedName>
        <fullName evidence="2">Uncharacterized protein</fullName>
    </submittedName>
</protein>
<gene>
    <name evidence="2" type="ORF">BKA67DRAFT_414158</name>
</gene>